<accession>A0AAE0HTR6</accession>
<reference evidence="1" key="2">
    <citation type="submission" date="2023-06" db="EMBL/GenBank/DDBJ databases">
        <authorList>
            <consortium name="Lawrence Berkeley National Laboratory"/>
            <person name="Haridas S."/>
            <person name="Hensen N."/>
            <person name="Bonometti L."/>
            <person name="Westerberg I."/>
            <person name="Brannstrom I.O."/>
            <person name="Guillou S."/>
            <person name="Cros-Aarteil S."/>
            <person name="Calhoun S."/>
            <person name="Kuo A."/>
            <person name="Mondo S."/>
            <person name="Pangilinan J."/>
            <person name="Riley R."/>
            <person name="Labutti K."/>
            <person name="Andreopoulos B."/>
            <person name="Lipzen A."/>
            <person name="Chen C."/>
            <person name="Yanf M."/>
            <person name="Daum C."/>
            <person name="Ng V."/>
            <person name="Clum A."/>
            <person name="Steindorff A."/>
            <person name="Ohm R."/>
            <person name="Martin F."/>
            <person name="Silar P."/>
            <person name="Natvig D."/>
            <person name="Lalanne C."/>
            <person name="Gautier V."/>
            <person name="Ament-Velasquez S.L."/>
            <person name="Kruys A."/>
            <person name="Hutchinson M.I."/>
            <person name="Powell A.J."/>
            <person name="Barry K."/>
            <person name="Miller A.N."/>
            <person name="Grigoriev I.V."/>
            <person name="Debuchy R."/>
            <person name="Gladieux P."/>
            <person name="Thoren M.H."/>
            <person name="Johannesson H."/>
        </authorList>
    </citation>
    <scope>NUCLEOTIDE SEQUENCE</scope>
    <source>
        <strain evidence="1">CBS 118394</strain>
    </source>
</reference>
<dbReference type="Proteomes" id="UP001283341">
    <property type="component" value="Unassembled WGS sequence"/>
</dbReference>
<sequence length="71" mass="7863">MTSVLNKRRYLSTCLATLAAMLHQASLSSCYNRTITNKSPNIQAAQAHRPKAIHAGAVVLSLHEFTTRQRI</sequence>
<comment type="caution">
    <text evidence="1">The sequence shown here is derived from an EMBL/GenBank/DDBJ whole genome shotgun (WGS) entry which is preliminary data.</text>
</comment>
<evidence type="ECO:0000313" key="1">
    <source>
        <dbReference type="EMBL" id="KAK3312765.1"/>
    </source>
</evidence>
<keyword evidence="2" id="KW-1185">Reference proteome</keyword>
<dbReference type="EMBL" id="JAUEDM010000008">
    <property type="protein sequence ID" value="KAK3312765.1"/>
    <property type="molecule type" value="Genomic_DNA"/>
</dbReference>
<evidence type="ECO:0000313" key="2">
    <source>
        <dbReference type="Proteomes" id="UP001283341"/>
    </source>
</evidence>
<dbReference type="AlphaFoldDB" id="A0AAE0HTR6"/>
<reference evidence="1" key="1">
    <citation type="journal article" date="2023" name="Mol. Phylogenet. Evol.">
        <title>Genome-scale phylogeny and comparative genomics of the fungal order Sordariales.</title>
        <authorList>
            <person name="Hensen N."/>
            <person name="Bonometti L."/>
            <person name="Westerberg I."/>
            <person name="Brannstrom I.O."/>
            <person name="Guillou S."/>
            <person name="Cros-Aarteil S."/>
            <person name="Calhoun S."/>
            <person name="Haridas S."/>
            <person name="Kuo A."/>
            <person name="Mondo S."/>
            <person name="Pangilinan J."/>
            <person name="Riley R."/>
            <person name="LaButti K."/>
            <person name="Andreopoulos B."/>
            <person name="Lipzen A."/>
            <person name="Chen C."/>
            <person name="Yan M."/>
            <person name="Daum C."/>
            <person name="Ng V."/>
            <person name="Clum A."/>
            <person name="Steindorff A."/>
            <person name="Ohm R.A."/>
            <person name="Martin F."/>
            <person name="Silar P."/>
            <person name="Natvig D.O."/>
            <person name="Lalanne C."/>
            <person name="Gautier V."/>
            <person name="Ament-Velasquez S.L."/>
            <person name="Kruys A."/>
            <person name="Hutchinson M.I."/>
            <person name="Powell A.J."/>
            <person name="Barry K."/>
            <person name="Miller A.N."/>
            <person name="Grigoriev I.V."/>
            <person name="Debuchy R."/>
            <person name="Gladieux P."/>
            <person name="Hiltunen Thoren M."/>
            <person name="Johannesson H."/>
        </authorList>
    </citation>
    <scope>NUCLEOTIDE SEQUENCE</scope>
    <source>
        <strain evidence="1">CBS 118394</strain>
    </source>
</reference>
<dbReference type="PROSITE" id="PS51257">
    <property type="entry name" value="PROKAR_LIPOPROTEIN"/>
    <property type="match status" value="1"/>
</dbReference>
<organism evidence="1 2">
    <name type="scientific">Apodospora peruviana</name>
    <dbReference type="NCBI Taxonomy" id="516989"/>
    <lineage>
        <taxon>Eukaryota</taxon>
        <taxon>Fungi</taxon>
        <taxon>Dikarya</taxon>
        <taxon>Ascomycota</taxon>
        <taxon>Pezizomycotina</taxon>
        <taxon>Sordariomycetes</taxon>
        <taxon>Sordariomycetidae</taxon>
        <taxon>Sordariales</taxon>
        <taxon>Lasiosphaeriaceae</taxon>
        <taxon>Apodospora</taxon>
    </lineage>
</organism>
<gene>
    <name evidence="1" type="ORF">B0H66DRAFT_568857</name>
</gene>
<name>A0AAE0HTR6_9PEZI</name>
<proteinExistence type="predicted"/>
<protein>
    <submittedName>
        <fullName evidence="1">Uncharacterized protein</fullName>
    </submittedName>
</protein>